<sequence length="150" mass="16614">MVYIGMLFSWFAWHVKDHDLHSLNYMHTGERKTWYGVPQNAAAAFEDVICDHGYNGEMNPLYYRTVSGSNCKCRHTMLQLVGFYVCLCCKSAIIKPGEVDVHSLISADCGNIGGSGVASDIASSNRWFCSPGYAKNAVLESCLGNEYILV</sequence>
<dbReference type="Gramene" id="KZN04600">
    <property type="protein sequence ID" value="KZN04600"/>
    <property type="gene ID" value="DCAR_005437"/>
</dbReference>
<organism evidence="2">
    <name type="scientific">Daucus carota subsp. sativus</name>
    <name type="common">Carrot</name>
    <dbReference type="NCBI Taxonomy" id="79200"/>
    <lineage>
        <taxon>Eukaryota</taxon>
        <taxon>Viridiplantae</taxon>
        <taxon>Streptophyta</taxon>
        <taxon>Embryophyta</taxon>
        <taxon>Tracheophyta</taxon>
        <taxon>Spermatophyta</taxon>
        <taxon>Magnoliopsida</taxon>
        <taxon>eudicotyledons</taxon>
        <taxon>Gunneridae</taxon>
        <taxon>Pentapetalae</taxon>
        <taxon>asterids</taxon>
        <taxon>campanulids</taxon>
        <taxon>Apiales</taxon>
        <taxon>Apiaceae</taxon>
        <taxon>Apioideae</taxon>
        <taxon>Scandiceae</taxon>
        <taxon>Daucinae</taxon>
        <taxon>Daucus</taxon>
        <taxon>Daucus sect. Daucus</taxon>
    </lineage>
</organism>
<proteinExistence type="predicted"/>
<dbReference type="STRING" id="79200.A0A166D116"/>
<name>A0A166D116_DAUCS</name>
<protein>
    <recommendedName>
        <fullName evidence="1">JmjC domain-containing protein</fullName>
    </recommendedName>
</protein>
<dbReference type="Gene3D" id="2.60.120.650">
    <property type="entry name" value="Cupin"/>
    <property type="match status" value="1"/>
</dbReference>
<dbReference type="GO" id="GO:0010468">
    <property type="term" value="P:regulation of gene expression"/>
    <property type="evidence" value="ECO:0007669"/>
    <property type="project" value="TreeGrafter"/>
</dbReference>
<dbReference type="GO" id="GO:0005634">
    <property type="term" value="C:nucleus"/>
    <property type="evidence" value="ECO:0007669"/>
    <property type="project" value="TreeGrafter"/>
</dbReference>
<dbReference type="AlphaFoldDB" id="A0A166D116"/>
<dbReference type="SUPFAM" id="SSF51197">
    <property type="entry name" value="Clavaminate synthase-like"/>
    <property type="match status" value="1"/>
</dbReference>
<comment type="caution">
    <text evidence="2">The sequence shown here is derived from an EMBL/GenBank/DDBJ whole genome shotgun (WGS) entry which is preliminary data.</text>
</comment>
<gene>
    <name evidence="2" type="ORF">DCAR_005437</name>
</gene>
<dbReference type="EMBL" id="LNRQ01000002">
    <property type="protein sequence ID" value="KZN04600.1"/>
    <property type="molecule type" value="Genomic_DNA"/>
</dbReference>
<dbReference type="PROSITE" id="PS51184">
    <property type="entry name" value="JMJC"/>
    <property type="match status" value="1"/>
</dbReference>
<dbReference type="InterPro" id="IPR003347">
    <property type="entry name" value="JmjC_dom"/>
</dbReference>
<dbReference type="PANTHER" id="PTHR10694:SF38">
    <property type="entry name" value="LYSINE-SPECIFIC DEMETHYLASE REF6"/>
    <property type="match status" value="1"/>
</dbReference>
<feature type="domain" description="JmjC" evidence="1">
    <location>
        <begin position="1"/>
        <end position="150"/>
    </location>
</feature>
<accession>A0A166D116</accession>
<reference evidence="2" key="1">
    <citation type="journal article" date="2016" name="Nat. Genet.">
        <title>A high-quality carrot genome assembly provides new insights into carotenoid accumulation and asterid genome evolution.</title>
        <authorList>
            <person name="Iorizzo M."/>
            <person name="Ellison S."/>
            <person name="Senalik D."/>
            <person name="Zeng P."/>
            <person name="Satapoomin P."/>
            <person name="Huang J."/>
            <person name="Bowman M."/>
            <person name="Iovene M."/>
            <person name="Sanseverino W."/>
            <person name="Cavagnaro P."/>
            <person name="Yildiz M."/>
            <person name="Macko-Podgorni A."/>
            <person name="Moranska E."/>
            <person name="Grzebelus E."/>
            <person name="Grzebelus D."/>
            <person name="Ashrafi H."/>
            <person name="Zheng Z."/>
            <person name="Cheng S."/>
            <person name="Spooner D."/>
            <person name="Van Deynze A."/>
            <person name="Simon P."/>
        </authorList>
    </citation>
    <scope>NUCLEOTIDE SEQUENCE [LARGE SCALE GENOMIC DNA]</scope>
    <source>
        <tissue evidence="2">Leaf</tissue>
    </source>
</reference>
<dbReference type="GO" id="GO:0000785">
    <property type="term" value="C:chromatin"/>
    <property type="evidence" value="ECO:0007669"/>
    <property type="project" value="TreeGrafter"/>
</dbReference>
<evidence type="ECO:0000313" key="2">
    <source>
        <dbReference type="EMBL" id="KZN04600.1"/>
    </source>
</evidence>
<dbReference type="PANTHER" id="PTHR10694">
    <property type="entry name" value="LYSINE-SPECIFIC DEMETHYLASE"/>
    <property type="match status" value="1"/>
</dbReference>
<dbReference type="Pfam" id="PF02373">
    <property type="entry name" value="JmjC"/>
    <property type="match status" value="1"/>
</dbReference>
<dbReference type="GO" id="GO:0034647">
    <property type="term" value="F:histone H3K4me/H3K4me2/H3K4me3 demethylase activity"/>
    <property type="evidence" value="ECO:0007669"/>
    <property type="project" value="TreeGrafter"/>
</dbReference>
<evidence type="ECO:0000259" key="1">
    <source>
        <dbReference type="PROSITE" id="PS51184"/>
    </source>
</evidence>